<feature type="compositionally biased region" description="Polar residues" evidence="1">
    <location>
        <begin position="58"/>
        <end position="70"/>
    </location>
</feature>
<dbReference type="SMART" id="SM00710">
    <property type="entry name" value="PbH1"/>
    <property type="match status" value="5"/>
</dbReference>
<dbReference type="SUPFAM" id="SSF51126">
    <property type="entry name" value="Pectin lyase-like"/>
    <property type="match status" value="1"/>
</dbReference>
<dbReference type="InterPro" id="IPR022444">
    <property type="entry name" value="Cofactor-bd_rpt"/>
</dbReference>
<protein>
    <recommendedName>
        <fullName evidence="4">Right handed beta helix region</fullName>
    </recommendedName>
</protein>
<feature type="region of interest" description="Disordered" evidence="1">
    <location>
        <begin position="45"/>
        <end position="70"/>
    </location>
</feature>
<reference evidence="2" key="1">
    <citation type="submission" date="2021-01" db="EMBL/GenBank/DDBJ databases">
        <title>Whole genome shotgun sequence of Actinocatenispora rupis NBRC 107355.</title>
        <authorList>
            <person name="Komaki H."/>
            <person name="Tamura T."/>
        </authorList>
    </citation>
    <scope>NUCLEOTIDE SEQUENCE</scope>
    <source>
        <strain evidence="2">NBRC 107355</strain>
    </source>
</reference>
<dbReference type="Gene3D" id="2.160.20.10">
    <property type="entry name" value="Single-stranded right-handed beta-helix, Pectin lyase-like"/>
    <property type="match status" value="1"/>
</dbReference>
<evidence type="ECO:0008006" key="4">
    <source>
        <dbReference type="Google" id="ProtNLM"/>
    </source>
</evidence>
<keyword evidence="3" id="KW-1185">Reference proteome</keyword>
<name>A0A8J3JAK1_9ACTN</name>
<dbReference type="InterPro" id="IPR006626">
    <property type="entry name" value="PbH1"/>
</dbReference>
<dbReference type="PANTHER" id="PTHR36453">
    <property type="entry name" value="SECRETED PROTEIN-RELATED"/>
    <property type="match status" value="1"/>
</dbReference>
<dbReference type="Proteomes" id="UP000612808">
    <property type="component" value="Unassembled WGS sequence"/>
</dbReference>
<evidence type="ECO:0000313" key="2">
    <source>
        <dbReference type="EMBL" id="GID13149.1"/>
    </source>
</evidence>
<dbReference type="NCBIfam" id="TIGR03807">
    <property type="entry name" value="RR_fam_repeat"/>
    <property type="match status" value="1"/>
</dbReference>
<sequence>MSFAHAKHVRIEGNTFVHLGAAGLTLDTGSQDDTVVGNVVADTSHSGIQVGDSEDSAQTDPGQQNARTTVSDNVLRDIGAEYPNAAGIWFGYSDSATIAHKDLADLSHTGISIGWGWGKASYATSNSITGNVIRNAGQTLWDMGGIHTLSDQPGSVITGNVIDGVGHDSDSVSNGIYLDEGTGYHTARGNVVRNAHDWLSIWTTSQHDNTVTGNVSDRDMAQCPVNVFGPTANCNTGTNVVTGNVLGGAGPTPPTGPTGR</sequence>
<gene>
    <name evidence="2" type="ORF">Aru02nite_40380</name>
</gene>
<organism evidence="2 3">
    <name type="scientific">Actinocatenispora rupis</name>
    <dbReference type="NCBI Taxonomy" id="519421"/>
    <lineage>
        <taxon>Bacteria</taxon>
        <taxon>Bacillati</taxon>
        <taxon>Actinomycetota</taxon>
        <taxon>Actinomycetes</taxon>
        <taxon>Micromonosporales</taxon>
        <taxon>Micromonosporaceae</taxon>
        <taxon>Actinocatenispora</taxon>
    </lineage>
</organism>
<comment type="caution">
    <text evidence="2">The sequence shown here is derived from an EMBL/GenBank/DDBJ whole genome shotgun (WGS) entry which is preliminary data.</text>
</comment>
<dbReference type="EMBL" id="BOMB01000023">
    <property type="protein sequence ID" value="GID13149.1"/>
    <property type="molecule type" value="Genomic_DNA"/>
</dbReference>
<dbReference type="PANTHER" id="PTHR36453:SF1">
    <property type="entry name" value="RIGHT HANDED BETA HELIX DOMAIN-CONTAINING PROTEIN"/>
    <property type="match status" value="1"/>
</dbReference>
<proteinExistence type="predicted"/>
<dbReference type="AlphaFoldDB" id="A0A8J3JAK1"/>
<evidence type="ECO:0000313" key="3">
    <source>
        <dbReference type="Proteomes" id="UP000612808"/>
    </source>
</evidence>
<dbReference type="InterPro" id="IPR012334">
    <property type="entry name" value="Pectin_lyas_fold"/>
</dbReference>
<dbReference type="InterPro" id="IPR011050">
    <property type="entry name" value="Pectin_lyase_fold/virulence"/>
</dbReference>
<evidence type="ECO:0000256" key="1">
    <source>
        <dbReference type="SAM" id="MobiDB-lite"/>
    </source>
</evidence>
<accession>A0A8J3JAK1</accession>